<dbReference type="GeneID" id="114438989"/>
<feature type="domain" description="GS catalytic" evidence="10">
    <location>
        <begin position="366"/>
        <end position="689"/>
    </location>
</feature>
<dbReference type="FunCoup" id="A0A6P7IWF9">
    <property type="interactions" value="31"/>
</dbReference>
<dbReference type="SUPFAM" id="SSF54368">
    <property type="entry name" value="Glutamine synthetase, N-terminal domain"/>
    <property type="match status" value="1"/>
</dbReference>
<feature type="compositionally biased region" description="Basic and acidic residues" evidence="8">
    <location>
        <begin position="1"/>
        <end position="18"/>
    </location>
</feature>
<organism evidence="11 12">
    <name type="scientific">Parambassis ranga</name>
    <name type="common">Indian glassy fish</name>
    <dbReference type="NCBI Taxonomy" id="210632"/>
    <lineage>
        <taxon>Eukaryota</taxon>
        <taxon>Metazoa</taxon>
        <taxon>Chordata</taxon>
        <taxon>Craniata</taxon>
        <taxon>Vertebrata</taxon>
        <taxon>Euteleostomi</taxon>
        <taxon>Actinopterygii</taxon>
        <taxon>Neopterygii</taxon>
        <taxon>Teleostei</taxon>
        <taxon>Neoteleostei</taxon>
        <taxon>Acanthomorphata</taxon>
        <taxon>Ovalentaria</taxon>
        <taxon>Ambassidae</taxon>
        <taxon>Parambassis</taxon>
    </lineage>
</organism>
<dbReference type="PANTHER" id="PTHR43407">
    <property type="entry name" value="GLUTAMINE SYNTHETASE"/>
    <property type="match status" value="1"/>
</dbReference>
<name>A0A6P7IWF9_9TELE</name>
<feature type="domain" description="GS beta-grasp" evidence="9">
    <location>
        <begin position="265"/>
        <end position="359"/>
    </location>
</feature>
<dbReference type="GO" id="GO:0002089">
    <property type="term" value="P:lens morphogenesis in camera-type eye"/>
    <property type="evidence" value="ECO:0007669"/>
    <property type="project" value="TreeGrafter"/>
</dbReference>
<protein>
    <recommendedName>
        <fullName evidence="4">Lengsin</fullName>
    </recommendedName>
    <alternativeName>
        <fullName evidence="5">Glutamate-ammonia ligase domain-containing protein 1</fullName>
    </alternativeName>
</protein>
<evidence type="ECO:0000256" key="5">
    <source>
        <dbReference type="ARBA" id="ARBA00042675"/>
    </source>
</evidence>
<dbReference type="SUPFAM" id="SSF55931">
    <property type="entry name" value="Glutamine synthetase/guanido kinase"/>
    <property type="match status" value="1"/>
</dbReference>
<keyword evidence="11" id="KW-1185">Reference proteome</keyword>
<dbReference type="GO" id="GO:0006542">
    <property type="term" value="P:glutamine biosynthetic process"/>
    <property type="evidence" value="ECO:0007669"/>
    <property type="project" value="InterPro"/>
</dbReference>
<feature type="compositionally biased region" description="Basic and acidic residues" evidence="8">
    <location>
        <begin position="180"/>
        <end position="191"/>
    </location>
</feature>
<proteinExistence type="inferred from homology"/>
<dbReference type="Gene3D" id="3.30.590.10">
    <property type="entry name" value="Glutamine synthetase/guanido kinase, catalytic domain"/>
    <property type="match status" value="1"/>
</dbReference>
<evidence type="ECO:0000259" key="10">
    <source>
        <dbReference type="PROSITE" id="PS51987"/>
    </source>
</evidence>
<dbReference type="SMART" id="SM01230">
    <property type="entry name" value="Gln-synt_C"/>
    <property type="match status" value="1"/>
</dbReference>
<evidence type="ECO:0000256" key="6">
    <source>
        <dbReference type="PROSITE-ProRule" id="PRU01330"/>
    </source>
</evidence>
<evidence type="ECO:0000256" key="1">
    <source>
        <dbReference type="ARBA" id="ARBA00009897"/>
    </source>
</evidence>
<dbReference type="GO" id="GO:0016020">
    <property type="term" value="C:membrane"/>
    <property type="evidence" value="ECO:0007669"/>
    <property type="project" value="TreeGrafter"/>
</dbReference>
<dbReference type="Proteomes" id="UP000515145">
    <property type="component" value="Chromosome 1"/>
</dbReference>
<comment type="subunit">
    <text evidence="3">Dodecamer. Interacts with BFSP2 and VIM.</text>
</comment>
<feature type="compositionally biased region" description="Low complexity" evidence="8">
    <location>
        <begin position="222"/>
        <end position="234"/>
    </location>
</feature>
<dbReference type="InParanoid" id="A0A6P7IWF9"/>
<evidence type="ECO:0000256" key="4">
    <source>
        <dbReference type="ARBA" id="ARBA00039404"/>
    </source>
</evidence>
<dbReference type="FunFam" id="3.10.20.70:FF:000007">
    <property type="entry name" value="LOW QUALITY PROTEIN: lengsin"/>
    <property type="match status" value="1"/>
</dbReference>
<dbReference type="CTD" id="51557"/>
<dbReference type="PANTHER" id="PTHR43407:SF1">
    <property type="entry name" value="LENGSIN"/>
    <property type="match status" value="1"/>
</dbReference>
<dbReference type="InterPro" id="IPR014746">
    <property type="entry name" value="Gln_synth/guanido_kin_cat_dom"/>
</dbReference>
<dbReference type="Gene3D" id="3.10.20.70">
    <property type="entry name" value="Glutamine synthetase, N-terminal domain"/>
    <property type="match status" value="1"/>
</dbReference>
<dbReference type="FunFam" id="3.30.590.10:FF:000009">
    <property type="entry name" value="Lengsin, lens protein with glutamine synthetase domain"/>
    <property type="match status" value="1"/>
</dbReference>
<feature type="region of interest" description="Disordered" evidence="8">
    <location>
        <begin position="1"/>
        <end position="243"/>
    </location>
</feature>
<reference evidence="12" key="1">
    <citation type="submission" date="2025-08" db="UniProtKB">
        <authorList>
            <consortium name="RefSeq"/>
        </authorList>
    </citation>
    <scope>IDENTIFICATION</scope>
</reference>
<evidence type="ECO:0000313" key="12">
    <source>
        <dbReference type="RefSeq" id="XP_028266479.1"/>
    </source>
</evidence>
<evidence type="ECO:0000256" key="8">
    <source>
        <dbReference type="SAM" id="MobiDB-lite"/>
    </source>
</evidence>
<accession>A0A6P7IWF9</accession>
<dbReference type="InterPro" id="IPR036651">
    <property type="entry name" value="Gln_synt_N_sf"/>
</dbReference>
<dbReference type="PROSITE" id="PS51987">
    <property type="entry name" value="GS_CATALYTIC"/>
    <property type="match status" value="1"/>
</dbReference>
<evidence type="ECO:0000256" key="7">
    <source>
        <dbReference type="RuleBase" id="RU000384"/>
    </source>
</evidence>
<comment type="function">
    <text evidence="2">May act as a component of the cytoskeleton or as a chaperone for the reorganization of intermediate filament proteins during terminal differentiation in the lens. Does not seem to have enzymatic activity.</text>
</comment>
<comment type="similarity">
    <text evidence="1 6 7">Belongs to the glutamine synthetase family.</text>
</comment>
<evidence type="ECO:0000256" key="2">
    <source>
        <dbReference type="ARBA" id="ARBA00037583"/>
    </source>
</evidence>
<dbReference type="GO" id="GO:0004356">
    <property type="term" value="F:glutamine synthetase activity"/>
    <property type="evidence" value="ECO:0007669"/>
    <property type="project" value="InterPro"/>
</dbReference>
<sequence>MNDSEEFKEAPSRSKDQIDGTGMSLGNRKGVRVTGKYVPPVDWNSRREGPSIVHSPRTPIPPDTPTVISIGPLPHRPSVPVDDPGLDEGENWTRPASSQTKVSHGEMAVPRQTMEELKSILRDSPLLNIRGRDDGKPGSPYTYLHGSSSSGSSGGGKPDGRQDDGNPHRAFSTFKPYSDASRRGPSSRESKPIQPPSTMDSSSSFRFSANTNRQPGVRTHTHTSSSSCGETETSQSDNGNDTVEISGNQRFIAAMEQIKQQIARENINFVRFEATDLHGVSRSKTVPVRFFHEKAVYGIPMPRSYLELTLSPKSNEVDHANTANFSSDVLLIPDLSTFRVLPWAEQTARVICDPCTVTGNPLRTSPRLIAKQLLGQLQSLGFSLHSSFTYECCVLGAPDRIGPKTLMFPATTLLSNHDLPFFQQLVDNMYCMGADIDSIASASGPGQMEINLRPEFGIAAADSAFTFRTGIKEMARKHSYIASFFTDDGLYNAGVLSHSLWDANGRRSLFHSGEKAGELSEIGRKWLAGLLTHSAALSCLMSPGLGCRSHIAKTIKDPKRMLYASCGSNDNSSSFNIKCHGGRETHIDNKLGSAMANPYVVLAATVAAGLDGIRRNLNVDSYLNKSPSQQKEFGIPVKLDDALEALGEDHVICSTLGEPFVQYFIAMKKFEIETQELDDERNKCLEYFI</sequence>
<evidence type="ECO:0000256" key="3">
    <source>
        <dbReference type="ARBA" id="ARBA00038790"/>
    </source>
</evidence>
<evidence type="ECO:0000313" key="11">
    <source>
        <dbReference type="Proteomes" id="UP000515145"/>
    </source>
</evidence>
<evidence type="ECO:0000259" key="9">
    <source>
        <dbReference type="PROSITE" id="PS51986"/>
    </source>
</evidence>
<feature type="compositionally biased region" description="Basic and acidic residues" evidence="8">
    <location>
        <begin position="158"/>
        <end position="167"/>
    </location>
</feature>
<dbReference type="RefSeq" id="XP_028266479.1">
    <property type="nucleotide sequence ID" value="XM_028410678.1"/>
</dbReference>
<dbReference type="OrthoDB" id="77835at2759"/>
<gene>
    <name evidence="12" type="primary">lgsn</name>
</gene>
<dbReference type="AlphaFoldDB" id="A0A6P7IWF9"/>
<dbReference type="GO" id="GO:0005737">
    <property type="term" value="C:cytoplasm"/>
    <property type="evidence" value="ECO:0007669"/>
    <property type="project" value="TreeGrafter"/>
</dbReference>
<dbReference type="InterPro" id="IPR008147">
    <property type="entry name" value="Gln_synt_N"/>
</dbReference>
<dbReference type="InterPro" id="IPR008146">
    <property type="entry name" value="Gln_synth_cat_dom"/>
</dbReference>
<dbReference type="Pfam" id="PF00120">
    <property type="entry name" value="Gln-synt_C"/>
    <property type="match status" value="1"/>
</dbReference>
<dbReference type="PROSITE" id="PS51986">
    <property type="entry name" value="GS_BETA_GRASP"/>
    <property type="match status" value="1"/>
</dbReference>